<dbReference type="Pfam" id="PF05721">
    <property type="entry name" value="PhyH"/>
    <property type="match status" value="1"/>
</dbReference>
<keyword evidence="1" id="KW-0223">Dioxygenase</keyword>
<name>A0ABW5REE1_9BACL</name>
<keyword evidence="2" id="KW-1185">Reference proteome</keyword>
<comment type="caution">
    <text evidence="1">The sequence shown here is derived from an EMBL/GenBank/DDBJ whole genome shotgun (WGS) entry which is preliminary data.</text>
</comment>
<dbReference type="InterPro" id="IPR008775">
    <property type="entry name" value="Phytyl_CoA_dOase-like"/>
</dbReference>
<dbReference type="SUPFAM" id="SSF51197">
    <property type="entry name" value="Clavaminate synthase-like"/>
    <property type="match status" value="1"/>
</dbReference>
<organism evidence="1 2">
    <name type="scientific">Marinicrinis sediminis</name>
    <dbReference type="NCBI Taxonomy" id="1652465"/>
    <lineage>
        <taxon>Bacteria</taxon>
        <taxon>Bacillati</taxon>
        <taxon>Bacillota</taxon>
        <taxon>Bacilli</taxon>
        <taxon>Bacillales</taxon>
        <taxon>Paenibacillaceae</taxon>
    </lineage>
</organism>
<sequence length="268" mass="30917">MRRLHAEERAHLDEKGYVVIKGLYSEDEVRDIRHEFEKEWMDLIRDQTFTQEKARPLTSLFYPVRDRHLVNERLKKLMLDPRNFSLIEDILGEEPLAVGTGCFYKAPGAEVLPFHQDNYDIGVTPGTTWAVWISLDEATKENGALRFVPGTQQMELQPPRLPAHISTYGQAVRVPKGYVIDDVPTSPGDAVLFNGQILHGSNANQTSYQFRRAFVTHFTSIEVKKVFVHYNSLFNRHGEIVKRKLNKAHKLQFEKPFLRQQDRSTSSP</sequence>
<protein>
    <submittedName>
        <fullName evidence="1">Phytanoyl-CoA dioxygenase family protein</fullName>
    </submittedName>
</protein>
<dbReference type="Proteomes" id="UP001597497">
    <property type="component" value="Unassembled WGS sequence"/>
</dbReference>
<gene>
    <name evidence="1" type="ORF">ACFSUC_17420</name>
</gene>
<reference evidence="2" key="1">
    <citation type="journal article" date="2019" name="Int. J. Syst. Evol. Microbiol.">
        <title>The Global Catalogue of Microorganisms (GCM) 10K type strain sequencing project: providing services to taxonomists for standard genome sequencing and annotation.</title>
        <authorList>
            <consortium name="The Broad Institute Genomics Platform"/>
            <consortium name="The Broad Institute Genome Sequencing Center for Infectious Disease"/>
            <person name="Wu L."/>
            <person name="Ma J."/>
        </authorList>
    </citation>
    <scope>NUCLEOTIDE SEQUENCE [LARGE SCALE GENOMIC DNA]</scope>
    <source>
        <strain evidence="2">KCTC 33676</strain>
    </source>
</reference>
<evidence type="ECO:0000313" key="2">
    <source>
        <dbReference type="Proteomes" id="UP001597497"/>
    </source>
</evidence>
<dbReference type="EMBL" id="JBHUMM010000043">
    <property type="protein sequence ID" value="MFD2673358.1"/>
    <property type="molecule type" value="Genomic_DNA"/>
</dbReference>
<dbReference type="PANTHER" id="PTHR20883">
    <property type="entry name" value="PHYTANOYL-COA DIOXYGENASE DOMAIN CONTAINING 1"/>
    <property type="match status" value="1"/>
</dbReference>
<keyword evidence="1" id="KW-0560">Oxidoreductase</keyword>
<dbReference type="RefSeq" id="WP_379930925.1">
    <property type="nucleotide sequence ID" value="NZ_JBHUMM010000043.1"/>
</dbReference>
<dbReference type="PANTHER" id="PTHR20883:SF48">
    <property type="entry name" value="ECTOINE DIOXYGENASE"/>
    <property type="match status" value="1"/>
</dbReference>
<evidence type="ECO:0000313" key="1">
    <source>
        <dbReference type="EMBL" id="MFD2673358.1"/>
    </source>
</evidence>
<accession>A0ABW5REE1</accession>
<dbReference type="GO" id="GO:0051213">
    <property type="term" value="F:dioxygenase activity"/>
    <property type="evidence" value="ECO:0007669"/>
    <property type="project" value="UniProtKB-KW"/>
</dbReference>
<proteinExistence type="predicted"/>
<dbReference type="Gene3D" id="2.60.120.620">
    <property type="entry name" value="q2cbj1_9rhob like domain"/>
    <property type="match status" value="1"/>
</dbReference>